<dbReference type="SUPFAM" id="SSF53597">
    <property type="entry name" value="Dihydrofolate reductase-like"/>
    <property type="match status" value="1"/>
</dbReference>
<organism evidence="1">
    <name type="scientific">uncultured Thiotrichaceae bacterium</name>
    <dbReference type="NCBI Taxonomy" id="298394"/>
    <lineage>
        <taxon>Bacteria</taxon>
        <taxon>Pseudomonadati</taxon>
        <taxon>Pseudomonadota</taxon>
        <taxon>Gammaproteobacteria</taxon>
        <taxon>Thiotrichales</taxon>
        <taxon>Thiotrichaceae</taxon>
        <taxon>environmental samples</taxon>
    </lineage>
</organism>
<accession>A0A6S6SDZ2</accession>
<sequence>MIPLIAAMTPDRVIGRDGDMRWCLSVDSAQNHLHFLPQTDRLYITLTHASVDGDNWFLIASVNKVC</sequence>
<name>A0A6S6SDZ2_9GAMM</name>
<proteinExistence type="predicted"/>
<protein>
    <submittedName>
        <fullName evidence="1">Uncharacterized protein</fullName>
    </submittedName>
</protein>
<reference evidence="1" key="1">
    <citation type="submission" date="2020-01" db="EMBL/GenBank/DDBJ databases">
        <authorList>
            <person name="Meier V. D."/>
            <person name="Meier V D."/>
        </authorList>
    </citation>
    <scope>NUCLEOTIDE SEQUENCE</scope>
    <source>
        <strain evidence="1">HLG_WM_MAG_09</strain>
    </source>
</reference>
<dbReference type="EMBL" id="CACVAT010000118">
    <property type="protein sequence ID" value="CAA6808196.1"/>
    <property type="molecule type" value="Genomic_DNA"/>
</dbReference>
<evidence type="ECO:0000313" key="1">
    <source>
        <dbReference type="EMBL" id="CAA6808196.1"/>
    </source>
</evidence>
<dbReference type="InterPro" id="IPR024072">
    <property type="entry name" value="DHFR-like_dom_sf"/>
</dbReference>
<gene>
    <name evidence="1" type="ORF">HELGO_WM31823</name>
</gene>
<dbReference type="AlphaFoldDB" id="A0A6S6SDZ2"/>